<dbReference type="InterPro" id="IPR051608">
    <property type="entry name" value="RQC_Subunit_NEMF"/>
</dbReference>
<reference evidence="3" key="1">
    <citation type="submission" date="2015-08" db="EMBL/GenBank/DDBJ databases">
        <title>Comparative genomics of the Campylobacter concisus group.</title>
        <authorList>
            <person name="Miller W.G."/>
            <person name="Yee E."/>
            <person name="Chapman M.H."/>
            <person name="Huynh S."/>
            <person name="Bono J.L."/>
            <person name="On S.L.W."/>
            <person name="St Leger J."/>
            <person name="Foster G."/>
            <person name="Parker C.T."/>
        </authorList>
    </citation>
    <scope>NUCLEOTIDE SEQUENCE [LARGE SCALE GENOMIC DNA]</scope>
    <source>
        <strain evidence="3">ATCC 33237</strain>
    </source>
</reference>
<evidence type="ECO:0000313" key="2">
    <source>
        <dbReference type="EMBL" id="ALF48326.1"/>
    </source>
</evidence>
<dbReference type="PANTHER" id="PTHR15239:SF6">
    <property type="entry name" value="RIBOSOME QUALITY CONTROL COMPLEX SUBUNIT NEMF"/>
    <property type="match status" value="1"/>
</dbReference>
<gene>
    <name evidence="2" type="ORF">CCON33237_1678</name>
</gene>
<feature type="domain" description="NFACT RNA-binding" evidence="1">
    <location>
        <begin position="341"/>
        <end position="424"/>
    </location>
</feature>
<dbReference type="GO" id="GO:0043023">
    <property type="term" value="F:ribosomal large subunit binding"/>
    <property type="evidence" value="ECO:0007669"/>
    <property type="project" value="TreeGrafter"/>
</dbReference>
<dbReference type="Pfam" id="PF05833">
    <property type="entry name" value="NFACT_N"/>
    <property type="match status" value="2"/>
</dbReference>
<dbReference type="Gene3D" id="2.30.310.10">
    <property type="entry name" value="ibrinogen binding protein from staphylococcus aureus domain"/>
    <property type="match status" value="1"/>
</dbReference>
<dbReference type="Pfam" id="PF05670">
    <property type="entry name" value="NFACT-R_1"/>
    <property type="match status" value="1"/>
</dbReference>
<organism evidence="2 3">
    <name type="scientific">Campylobacter concisus</name>
    <dbReference type="NCBI Taxonomy" id="199"/>
    <lineage>
        <taxon>Bacteria</taxon>
        <taxon>Pseudomonadati</taxon>
        <taxon>Campylobacterota</taxon>
        <taxon>Epsilonproteobacteria</taxon>
        <taxon>Campylobacterales</taxon>
        <taxon>Campylobacteraceae</taxon>
        <taxon>Campylobacter</taxon>
    </lineage>
</organism>
<dbReference type="GO" id="GO:0072344">
    <property type="term" value="P:rescue of stalled ribosome"/>
    <property type="evidence" value="ECO:0007669"/>
    <property type="project" value="TreeGrafter"/>
</dbReference>
<dbReference type="GO" id="GO:0000049">
    <property type="term" value="F:tRNA binding"/>
    <property type="evidence" value="ECO:0007669"/>
    <property type="project" value="TreeGrafter"/>
</dbReference>
<accession>A0A0M4TP22</accession>
<dbReference type="RefSeq" id="WP_054197433.1">
    <property type="nucleotide sequence ID" value="NZ_CABMKQ010000018.1"/>
</dbReference>
<dbReference type="KEGG" id="ccoc:CCON33237_1678"/>
<dbReference type="InterPro" id="IPR008532">
    <property type="entry name" value="NFACT_RNA-bd"/>
</dbReference>
<proteinExistence type="predicted"/>
<dbReference type="GO" id="GO:1990112">
    <property type="term" value="C:RQC complex"/>
    <property type="evidence" value="ECO:0007669"/>
    <property type="project" value="TreeGrafter"/>
</dbReference>
<dbReference type="Proteomes" id="UP000066049">
    <property type="component" value="Chromosome"/>
</dbReference>
<evidence type="ECO:0000313" key="3">
    <source>
        <dbReference type="Proteomes" id="UP000066049"/>
    </source>
</evidence>
<dbReference type="PATRIC" id="fig|199.248.peg.1732"/>
<dbReference type="PANTHER" id="PTHR15239">
    <property type="entry name" value="NUCLEAR EXPORT MEDIATOR FACTOR NEMF"/>
    <property type="match status" value="1"/>
</dbReference>
<evidence type="ECO:0000259" key="1">
    <source>
        <dbReference type="Pfam" id="PF05670"/>
    </source>
</evidence>
<dbReference type="EMBL" id="CP012541">
    <property type="protein sequence ID" value="ALF48326.1"/>
    <property type="molecule type" value="Genomic_DNA"/>
</dbReference>
<protein>
    <submittedName>
        <fullName evidence="2">Putative DUF814 domain protein, putative fibronectin/fibrinogen binding protein</fullName>
    </submittedName>
</protein>
<name>A0A0M4TP22_9BACT</name>
<dbReference type="AlphaFoldDB" id="A0A0M4TP22"/>
<dbReference type="GeneID" id="28663358"/>
<sequence>MKYAHLVQIASYLSNFTKINQAKRINDMAILIEFNGEKIIFDLNKSNSAIYKDDEQKEAKIYQAPFDNVLKKRFNASHIKSVECLKDNRILKFICTQSGSYKSENFVLYLEFTGRFTNAVITDENNVIIEALRHIDNSYRKIETGEILKELPAIEIKEKPCEPITDFDHFFKAEAARVNESRIASLKEAKLASVQKKIDSMSEILNSLEDKDELMKKSEEASNLGSLLLANLGNFKGYEREICLKDFDGNEIKLTLSDTPKNSANEFYTRSKKFRAKALGVEIEKRNLKEKIEFFEGLKSLLKEASSLYELEILSPKNKAKQRERHIKDVSENAEIFYVREFKILVGRNEKGNINLLDLAKKDDIWLHLKDSPSAHVIIKTNKSRVPEDVLEMAAKFCVEFSVKGAGRYEVDYTKRENLKRENGANVTYTNYKTIIINKG</sequence>